<evidence type="ECO:0000256" key="6">
    <source>
        <dbReference type="ARBA" id="ARBA00022778"/>
    </source>
</evidence>
<evidence type="ECO:0000256" key="5">
    <source>
        <dbReference type="ARBA" id="ARBA00022692"/>
    </source>
</evidence>
<evidence type="ECO:0000256" key="18">
    <source>
        <dbReference type="RuleBase" id="RU369120"/>
    </source>
</evidence>
<dbReference type="GO" id="GO:0005789">
    <property type="term" value="C:endoplasmic reticulum membrane"/>
    <property type="evidence" value="ECO:0007669"/>
    <property type="project" value="TreeGrafter"/>
</dbReference>
<dbReference type="Proteomes" id="UP000275480">
    <property type="component" value="Unassembled WGS sequence"/>
</dbReference>
<evidence type="ECO:0000256" key="10">
    <source>
        <dbReference type="ARBA" id="ARBA00023002"/>
    </source>
</evidence>
<evidence type="ECO:0000256" key="2">
    <source>
        <dbReference type="ARBA" id="ARBA00005402"/>
    </source>
</evidence>
<sequence>MAAAQLIDGLSGFASGKGHIQKTVITGQKALWGRRANVSGFSSLPSMLLMIGAPLLVLLISVALTHYDGSIARVLDDLYSHGALPFLMRYCPSLTTQGIIAYISWLVFQALLYQVLPGRIVSGPPTPGGYSLPYKVNGLWSWFASLAVFIGLVKAGRLDPTFVAVHQGELIIIANIYGFLITAASVAKSHLLTQNTRDIRFSGSIIHDFLSGVELNPRLGKYWDLKLFQIGRVGMNSWVLVDLSFAAMQYQKFGYLTNSMIVVNLLHALYVVDFFVNEDWYLSTIDIALDHFGFNLAWGSAVWLPVVYTTQAHYLAYHPVQLSGLQCALLLVAGITGYVIFRTANHQKYRTRQSNGTNLIWGRKPSLIQATYQTADGSSHSSMLLHSGWWGLVRHPNYIGDLIFSFCTCAGCGFSHIVPWTYFFFMASLLIHRALRDDARCSSKYWSWPPIPLGVLPWLELARWPEYLPGQNLAAVALLGCMGRG</sequence>
<feature type="transmembrane region" description="Helical" evidence="18">
    <location>
        <begin position="253"/>
        <end position="272"/>
    </location>
</feature>
<keyword evidence="13 18" id="KW-0472">Membrane</keyword>
<dbReference type="Gene3D" id="1.20.120.1630">
    <property type="match status" value="1"/>
</dbReference>
<keyword evidence="10 18" id="KW-0560">Oxidoreductase</keyword>
<dbReference type="EC" id="1.3.1.21" evidence="16"/>
<proteinExistence type="inferred from homology"/>
<evidence type="ECO:0000256" key="7">
    <source>
        <dbReference type="ARBA" id="ARBA00022857"/>
    </source>
</evidence>
<evidence type="ECO:0000256" key="9">
    <source>
        <dbReference type="ARBA" id="ARBA00022989"/>
    </source>
</evidence>
<keyword evidence="5 18" id="KW-0812">Transmembrane</keyword>
<evidence type="ECO:0000256" key="3">
    <source>
        <dbReference type="ARBA" id="ARBA00022516"/>
    </source>
</evidence>
<evidence type="ECO:0000256" key="13">
    <source>
        <dbReference type="ARBA" id="ARBA00023136"/>
    </source>
</evidence>
<keyword evidence="6" id="KW-0152">Cholesterol biosynthesis</keyword>
<feature type="transmembrane region" description="Helical" evidence="18">
    <location>
        <begin position="136"/>
        <end position="156"/>
    </location>
</feature>
<evidence type="ECO:0000256" key="17">
    <source>
        <dbReference type="ARBA" id="ARBA00042688"/>
    </source>
</evidence>
<keyword evidence="3 18" id="KW-0444">Lipid biosynthesis</keyword>
<feature type="transmembrane region" description="Helical" evidence="18">
    <location>
        <begin position="322"/>
        <end position="341"/>
    </location>
</feature>
<evidence type="ECO:0000256" key="11">
    <source>
        <dbReference type="ARBA" id="ARBA00023011"/>
    </source>
</evidence>
<evidence type="ECO:0000256" key="4">
    <source>
        <dbReference type="ARBA" id="ARBA00022548"/>
    </source>
</evidence>
<keyword evidence="15 18" id="KW-0753">Steroid metabolism</keyword>
<comment type="similarity">
    <text evidence="2 18">Belongs to the ERG4/ERG24 family.</text>
</comment>
<comment type="subcellular location">
    <subcellularLocation>
        <location evidence="1">Membrane</location>
        <topology evidence="1">Multi-pass membrane protein</topology>
    </subcellularLocation>
</comment>
<organism evidence="19 20">
    <name type="scientific">Aspergillus flavus</name>
    <dbReference type="NCBI Taxonomy" id="5059"/>
    <lineage>
        <taxon>Eukaryota</taxon>
        <taxon>Fungi</taxon>
        <taxon>Dikarya</taxon>
        <taxon>Ascomycota</taxon>
        <taxon>Pezizomycotina</taxon>
        <taxon>Eurotiomycetes</taxon>
        <taxon>Eurotiomycetidae</taxon>
        <taxon>Eurotiales</taxon>
        <taxon>Aspergillaceae</taxon>
        <taxon>Aspergillus</taxon>
        <taxon>Aspergillus subgen. Circumdati</taxon>
    </lineage>
</organism>
<reference evidence="19 20" key="1">
    <citation type="submission" date="2018-07" db="EMBL/GenBank/DDBJ databases">
        <title>Identification of spontaneous genetic mutation associated with occurrence of a yellow conidial color mutant of Aspergillus flavus.</title>
        <authorList>
            <person name="Chang P.-K."/>
            <person name="Mack B.M."/>
            <person name="Scharfenstein L."/>
            <person name="Gilbert M.K."/>
        </authorList>
    </citation>
    <scope>NUCLEOTIDE SEQUENCE [LARGE SCALE GENOMIC DNA]</scope>
    <source>
        <strain evidence="19 20">CA14</strain>
    </source>
</reference>
<dbReference type="GO" id="GO:0047598">
    <property type="term" value="F:7-dehydrocholesterol reductase activity"/>
    <property type="evidence" value="ECO:0007669"/>
    <property type="project" value="UniProtKB-EC"/>
</dbReference>
<evidence type="ECO:0000256" key="1">
    <source>
        <dbReference type="ARBA" id="ARBA00004141"/>
    </source>
</evidence>
<keyword evidence="9 18" id="KW-1133">Transmembrane helix</keyword>
<dbReference type="AlphaFoldDB" id="A0AB74CG53"/>
<comment type="caution">
    <text evidence="19">The sequence shown here is derived from an EMBL/GenBank/DDBJ whole genome shotgun (WGS) entry which is preliminary data.</text>
</comment>
<dbReference type="InterPro" id="IPR001171">
    <property type="entry name" value="ERG24_DHCR-like"/>
</dbReference>
<feature type="transmembrane region" description="Helical" evidence="18">
    <location>
        <begin position="44"/>
        <end position="64"/>
    </location>
</feature>
<feature type="transmembrane region" description="Helical" evidence="18">
    <location>
        <begin position="99"/>
        <end position="116"/>
    </location>
</feature>
<dbReference type="PANTHER" id="PTHR21257">
    <property type="entry name" value="DELTA(14)-STEROL REDUCTASE"/>
    <property type="match status" value="1"/>
</dbReference>
<name>A0AB74CG53_ASPFL</name>
<keyword evidence="14 18" id="KW-1207">Sterol metabolism</keyword>
<evidence type="ECO:0000256" key="12">
    <source>
        <dbReference type="ARBA" id="ARBA00023098"/>
    </source>
</evidence>
<dbReference type="GO" id="GO:0006695">
    <property type="term" value="P:cholesterol biosynthetic process"/>
    <property type="evidence" value="ECO:0007669"/>
    <property type="project" value="UniProtKB-KW"/>
</dbReference>
<feature type="transmembrane region" description="Helical" evidence="18">
    <location>
        <begin position="168"/>
        <end position="187"/>
    </location>
</feature>
<keyword evidence="7" id="KW-0521">NADP</keyword>
<evidence type="ECO:0000256" key="14">
    <source>
        <dbReference type="ARBA" id="ARBA00023166"/>
    </source>
</evidence>
<dbReference type="EMBL" id="QQZZ01000064">
    <property type="protein sequence ID" value="RMZ44782.1"/>
    <property type="molecule type" value="Genomic_DNA"/>
</dbReference>
<keyword evidence="4" id="KW-0153">Cholesterol metabolism</keyword>
<protein>
    <recommendedName>
        <fullName evidence="16">7-dehydrocholesterol reductase</fullName>
        <ecNumber evidence="16">1.3.1.21</ecNumber>
    </recommendedName>
    <alternativeName>
        <fullName evidence="17">Sterol Delta(7)-reductase</fullName>
    </alternativeName>
</protein>
<accession>A0AB74CG53</accession>
<keyword evidence="8 18" id="KW-0752">Steroid biosynthesis</keyword>
<keyword evidence="12 18" id="KW-0443">Lipid metabolism</keyword>
<dbReference type="PANTHER" id="PTHR21257:SF38">
    <property type="entry name" value="7-DEHYDROCHOLESTEROL REDUCTASE"/>
    <property type="match status" value="1"/>
</dbReference>
<evidence type="ECO:0000256" key="8">
    <source>
        <dbReference type="ARBA" id="ARBA00022955"/>
    </source>
</evidence>
<dbReference type="GO" id="GO:0016132">
    <property type="term" value="P:brassinosteroid biosynthetic process"/>
    <property type="evidence" value="ECO:0007669"/>
    <property type="project" value="TreeGrafter"/>
</dbReference>
<keyword evidence="11 18" id="KW-0756">Sterol biosynthesis</keyword>
<feature type="transmembrane region" description="Helical" evidence="18">
    <location>
        <begin position="402"/>
        <end position="425"/>
    </location>
</feature>
<gene>
    <name evidence="19" type="ORF">CA14_010937</name>
</gene>
<evidence type="ECO:0000256" key="15">
    <source>
        <dbReference type="ARBA" id="ARBA00023221"/>
    </source>
</evidence>
<evidence type="ECO:0000256" key="16">
    <source>
        <dbReference type="ARBA" id="ARBA00038851"/>
    </source>
</evidence>
<evidence type="ECO:0000313" key="19">
    <source>
        <dbReference type="EMBL" id="RMZ44782.1"/>
    </source>
</evidence>
<evidence type="ECO:0000313" key="20">
    <source>
        <dbReference type="Proteomes" id="UP000275480"/>
    </source>
</evidence>
<dbReference type="Pfam" id="PF01222">
    <property type="entry name" value="ERG4_ERG24"/>
    <property type="match status" value="1"/>
</dbReference>